<organism evidence="2 3">
    <name type="scientific">Ponticaulis profundi</name>
    <dbReference type="NCBI Taxonomy" id="2665222"/>
    <lineage>
        <taxon>Bacteria</taxon>
        <taxon>Pseudomonadati</taxon>
        <taxon>Pseudomonadota</taxon>
        <taxon>Alphaproteobacteria</taxon>
        <taxon>Hyphomonadales</taxon>
        <taxon>Hyphomonadaceae</taxon>
        <taxon>Ponticaulis</taxon>
    </lineage>
</organism>
<dbReference type="PANTHER" id="PTHR37421">
    <property type="entry name" value="UPF0260 PROTEIN YCGN"/>
    <property type="match status" value="1"/>
</dbReference>
<comment type="similarity">
    <text evidence="1">Belongs to the UPF0260 family.</text>
</comment>
<dbReference type="NCBIfam" id="NF003507">
    <property type="entry name" value="PRK05170.2-5"/>
    <property type="match status" value="1"/>
</dbReference>
<dbReference type="Proteomes" id="UP001596303">
    <property type="component" value="Unassembled WGS sequence"/>
</dbReference>
<dbReference type="RefSeq" id="WP_377380192.1">
    <property type="nucleotide sequence ID" value="NZ_JBHSSW010000028.1"/>
</dbReference>
<evidence type="ECO:0000313" key="3">
    <source>
        <dbReference type="Proteomes" id="UP001596303"/>
    </source>
</evidence>
<dbReference type="NCBIfam" id="NF003501">
    <property type="entry name" value="PRK05170.1-5"/>
    <property type="match status" value="1"/>
</dbReference>
<dbReference type="InterPro" id="IPR008228">
    <property type="entry name" value="UCP006173"/>
</dbReference>
<dbReference type="PIRSF" id="PIRSF006173">
    <property type="entry name" value="UCP006173"/>
    <property type="match status" value="1"/>
</dbReference>
<evidence type="ECO:0000256" key="1">
    <source>
        <dbReference type="HAMAP-Rule" id="MF_00676"/>
    </source>
</evidence>
<dbReference type="EMBL" id="JBHSSW010000028">
    <property type="protein sequence ID" value="MFC6199277.1"/>
    <property type="molecule type" value="Genomic_DNA"/>
</dbReference>
<dbReference type="InterPro" id="IPR005358">
    <property type="entry name" value="Puta_zinc/iron-chelating_dom"/>
</dbReference>
<name>A0ABW1SCH6_9PROT</name>
<keyword evidence="3" id="KW-1185">Reference proteome</keyword>
<sequence length="149" mass="17192">MTKPWWETTPLSDMSNEQWEALCDGCAKCCLLKLEDEDTGEIAYTRLHCKLLDPDTCRCSNYENRKAFVPDCVKLTPDNLSALKWMPRTCAYRRLNEGKPLFDWHPLISGTQTSVHEQGHSIMGRVVSEETVLDEDQLDWIVDWEGNEP</sequence>
<comment type="caution">
    <text evidence="2">The sequence shown here is derived from an EMBL/GenBank/DDBJ whole genome shotgun (WGS) entry which is preliminary data.</text>
</comment>
<proteinExistence type="inferred from homology"/>
<dbReference type="PANTHER" id="PTHR37421:SF1">
    <property type="entry name" value="UPF0260 PROTEIN YCGN"/>
    <property type="match status" value="1"/>
</dbReference>
<gene>
    <name evidence="2" type="ORF">ACFQDM_14415</name>
</gene>
<evidence type="ECO:0000313" key="2">
    <source>
        <dbReference type="EMBL" id="MFC6199277.1"/>
    </source>
</evidence>
<accession>A0ABW1SCH6</accession>
<dbReference type="Pfam" id="PF03692">
    <property type="entry name" value="CxxCxxCC"/>
    <property type="match status" value="1"/>
</dbReference>
<protein>
    <recommendedName>
        <fullName evidence="1">UPF0260 protein ACFQDM_14415</fullName>
    </recommendedName>
</protein>
<dbReference type="HAMAP" id="MF_00676">
    <property type="entry name" value="UPF0260"/>
    <property type="match status" value="1"/>
</dbReference>
<reference evidence="3" key="1">
    <citation type="journal article" date="2019" name="Int. J. Syst. Evol. Microbiol.">
        <title>The Global Catalogue of Microorganisms (GCM) 10K type strain sequencing project: providing services to taxonomists for standard genome sequencing and annotation.</title>
        <authorList>
            <consortium name="The Broad Institute Genomics Platform"/>
            <consortium name="The Broad Institute Genome Sequencing Center for Infectious Disease"/>
            <person name="Wu L."/>
            <person name="Ma J."/>
        </authorList>
    </citation>
    <scope>NUCLEOTIDE SEQUENCE [LARGE SCALE GENOMIC DNA]</scope>
    <source>
        <strain evidence="3">CGMCC-1.15741</strain>
    </source>
</reference>